<reference evidence="1" key="1">
    <citation type="journal article" date="2015" name="Nature">
        <title>Complex archaea that bridge the gap between prokaryotes and eukaryotes.</title>
        <authorList>
            <person name="Spang A."/>
            <person name="Saw J.H."/>
            <person name="Jorgensen S.L."/>
            <person name="Zaremba-Niedzwiedzka K."/>
            <person name="Martijn J."/>
            <person name="Lind A.E."/>
            <person name="van Eijk R."/>
            <person name="Schleper C."/>
            <person name="Guy L."/>
            <person name="Ettema T.J."/>
        </authorList>
    </citation>
    <scope>NUCLEOTIDE SEQUENCE</scope>
</reference>
<organism evidence="1">
    <name type="scientific">marine sediment metagenome</name>
    <dbReference type="NCBI Taxonomy" id="412755"/>
    <lineage>
        <taxon>unclassified sequences</taxon>
        <taxon>metagenomes</taxon>
        <taxon>ecological metagenomes</taxon>
    </lineage>
</organism>
<protein>
    <submittedName>
        <fullName evidence="1">Uncharacterized protein</fullName>
    </submittedName>
</protein>
<dbReference type="EMBL" id="LAZR01002851">
    <property type="protein sequence ID" value="KKN24836.1"/>
    <property type="molecule type" value="Genomic_DNA"/>
</dbReference>
<accession>A0A0F9RIM4</accession>
<name>A0A0F9RIM4_9ZZZZ</name>
<gene>
    <name evidence="1" type="ORF">LCGC14_0890760</name>
</gene>
<sequence>MHNSIHIIATDQTDDDIGVWDVRIVEDGMFIGVIEKLEGLDGIDDLASYWFTDTFGHQTEFDTIYEARDYAEQSINPQTVN</sequence>
<evidence type="ECO:0000313" key="1">
    <source>
        <dbReference type="EMBL" id="KKN24836.1"/>
    </source>
</evidence>
<dbReference type="AlphaFoldDB" id="A0A0F9RIM4"/>
<proteinExistence type="predicted"/>
<comment type="caution">
    <text evidence="1">The sequence shown here is derived from an EMBL/GenBank/DDBJ whole genome shotgun (WGS) entry which is preliminary data.</text>
</comment>